<name>A0A1B8GFB9_9PEZI</name>
<dbReference type="PRINTS" id="PR00081">
    <property type="entry name" value="GDHRDH"/>
</dbReference>
<keyword evidence="3" id="KW-1185">Reference proteome</keyword>
<dbReference type="PANTHER" id="PTHR43544:SF36">
    <property type="entry name" value="CHAIN OXIDOREDUCTASE (CSGA), PUTATIVE (AFU_ORTHOLOGUE AFUA_4G00910)-RELATED"/>
    <property type="match status" value="1"/>
</dbReference>
<proteinExistence type="inferred from homology"/>
<sequence>MASYLVTGSSRGLGLAMVTHLANSTPSDARVVFATARSQNPDLKELVEKSSGRVVFVEMDTTDQASVDKAVKAVEVQVGDKGLDYLVNNAGVGGFAPEWTEKLANLNEEFNVNVTGTHIVITKFLPLMRKGQAKKITSIASTMGSLAMAEPFGIFPLPAYKISKAALNALTVQWALALSSEGFVVTGINPGTVKSAMGGGDIADLTLEQGARGVIEALVKGGAEKNGKSFMIEVAGWENATGVHQYNGKTMPW</sequence>
<dbReference type="InterPro" id="IPR002347">
    <property type="entry name" value="SDR_fam"/>
</dbReference>
<dbReference type="GeneID" id="28840664"/>
<evidence type="ECO:0000313" key="3">
    <source>
        <dbReference type="Proteomes" id="UP000091956"/>
    </source>
</evidence>
<dbReference type="OrthoDB" id="5296at2759"/>
<dbReference type="SUPFAM" id="SSF51735">
    <property type="entry name" value="NAD(P)-binding Rossmann-fold domains"/>
    <property type="match status" value="1"/>
</dbReference>
<dbReference type="InterPro" id="IPR051468">
    <property type="entry name" value="Fungal_SecMetab_SDRs"/>
</dbReference>
<dbReference type="Pfam" id="PF00106">
    <property type="entry name" value="adh_short"/>
    <property type="match status" value="1"/>
</dbReference>
<dbReference type="Gene3D" id="3.40.50.720">
    <property type="entry name" value="NAD(P)-binding Rossmann-like Domain"/>
    <property type="match status" value="1"/>
</dbReference>
<evidence type="ECO:0000256" key="1">
    <source>
        <dbReference type="ARBA" id="ARBA00006484"/>
    </source>
</evidence>
<reference evidence="2 3" key="1">
    <citation type="submission" date="2016-03" db="EMBL/GenBank/DDBJ databases">
        <title>Comparative genomics of Pseudogymnoascus destructans, the fungus causing white-nose syndrome of bats.</title>
        <authorList>
            <person name="Palmer J.M."/>
            <person name="Drees K.P."/>
            <person name="Foster J.T."/>
            <person name="Lindner D.L."/>
        </authorList>
    </citation>
    <scope>NUCLEOTIDE SEQUENCE [LARGE SCALE GENOMIC DNA]</scope>
    <source>
        <strain evidence="2 3">UAMH 10579</strain>
    </source>
</reference>
<dbReference type="GO" id="GO:0005737">
    <property type="term" value="C:cytoplasm"/>
    <property type="evidence" value="ECO:0007669"/>
    <property type="project" value="TreeGrafter"/>
</dbReference>
<organism evidence="2 3">
    <name type="scientific">Pseudogymnoascus verrucosus</name>
    <dbReference type="NCBI Taxonomy" id="342668"/>
    <lineage>
        <taxon>Eukaryota</taxon>
        <taxon>Fungi</taxon>
        <taxon>Dikarya</taxon>
        <taxon>Ascomycota</taxon>
        <taxon>Pezizomycotina</taxon>
        <taxon>Leotiomycetes</taxon>
        <taxon>Thelebolales</taxon>
        <taxon>Thelebolaceae</taxon>
        <taxon>Pseudogymnoascus</taxon>
    </lineage>
</organism>
<dbReference type="GO" id="GO:0016491">
    <property type="term" value="F:oxidoreductase activity"/>
    <property type="evidence" value="ECO:0007669"/>
    <property type="project" value="TreeGrafter"/>
</dbReference>
<reference evidence="3" key="2">
    <citation type="journal article" date="2018" name="Nat. Commun.">
        <title>Extreme sensitivity to ultraviolet light in the fungal pathogen causing white-nose syndrome of bats.</title>
        <authorList>
            <person name="Palmer J.M."/>
            <person name="Drees K.P."/>
            <person name="Foster J.T."/>
            <person name="Lindner D.L."/>
        </authorList>
    </citation>
    <scope>NUCLEOTIDE SEQUENCE [LARGE SCALE GENOMIC DNA]</scope>
    <source>
        <strain evidence="3">UAMH 10579</strain>
    </source>
</reference>
<dbReference type="InterPro" id="IPR036291">
    <property type="entry name" value="NAD(P)-bd_dom_sf"/>
</dbReference>
<dbReference type="EMBL" id="KV460243">
    <property type="protein sequence ID" value="OBT94521.1"/>
    <property type="molecule type" value="Genomic_DNA"/>
</dbReference>
<dbReference type="RefSeq" id="XP_018128254.1">
    <property type="nucleotide sequence ID" value="XM_018276713.2"/>
</dbReference>
<dbReference type="Proteomes" id="UP000091956">
    <property type="component" value="Unassembled WGS sequence"/>
</dbReference>
<dbReference type="PANTHER" id="PTHR43544">
    <property type="entry name" value="SHORT-CHAIN DEHYDROGENASE/REDUCTASE"/>
    <property type="match status" value="1"/>
</dbReference>
<evidence type="ECO:0000313" key="2">
    <source>
        <dbReference type="EMBL" id="OBT94521.1"/>
    </source>
</evidence>
<accession>A0A1B8GFB9</accession>
<comment type="similarity">
    <text evidence="1">Belongs to the short-chain dehydrogenases/reductases (SDR) family.</text>
</comment>
<gene>
    <name evidence="2" type="ORF">VE01_07278</name>
</gene>
<protein>
    <recommendedName>
        <fullName evidence="4">NAD(P)-binding protein</fullName>
    </recommendedName>
</protein>
<evidence type="ECO:0008006" key="4">
    <source>
        <dbReference type="Google" id="ProtNLM"/>
    </source>
</evidence>
<dbReference type="AlphaFoldDB" id="A0A1B8GFB9"/>